<comment type="caution">
    <text evidence="5">The sequence shown here is derived from an EMBL/GenBank/DDBJ whole genome shotgun (WGS) entry which is preliminary data.</text>
</comment>
<sequence length="311" mass="34240">MAICFLSSAAPEAVAFTPWRGHFLCTHHRNHVHQGHQSNSSISKRGYKRHRISSKLRESLGRDSDSEISVTNNDDVVVTGVTLKMAFDSSNVWGVADLSETKSERFTSSESLDLVHRLRRESCVVLVGRGTVEKDDCTLTVRRVELRDGKQQPIRVVIDPSLNLIGGNYSLLNDGFPTIIYHLQTSSITAAPNEDVILVGLEPSDDGSGCKSFISPTAVVKDLDDRGVRHIMVEGGPATARAFLNAGVVDRAILVRAPLKFEKPMPAMMDESTLETAGLHMIGTAVVGGDRIEYWTRHGLAWPNQQLKMWP</sequence>
<feature type="domain" description="Bacterial bifunctional deaminase-reductase C-terminal" evidence="4">
    <location>
        <begin position="94"/>
        <end position="259"/>
    </location>
</feature>
<dbReference type="Gene3D" id="3.40.430.10">
    <property type="entry name" value="Dihydrofolate Reductase, subunit A"/>
    <property type="match status" value="1"/>
</dbReference>
<dbReference type="InterPro" id="IPR002734">
    <property type="entry name" value="RibDG_C"/>
</dbReference>
<dbReference type="Pfam" id="PF01872">
    <property type="entry name" value="RibD_C"/>
    <property type="match status" value="1"/>
</dbReference>
<dbReference type="AlphaFoldDB" id="A0ABD3M6W2"/>
<dbReference type="PANTHER" id="PTHR38011">
    <property type="entry name" value="DIHYDROFOLATE REDUCTASE FAMILY PROTEIN (AFU_ORTHOLOGUE AFUA_8G06820)"/>
    <property type="match status" value="1"/>
</dbReference>
<dbReference type="InterPro" id="IPR024072">
    <property type="entry name" value="DHFR-like_dom_sf"/>
</dbReference>
<reference evidence="5 6" key="1">
    <citation type="submission" date="2024-10" db="EMBL/GenBank/DDBJ databases">
        <title>Updated reference genomes for cyclostephanoid diatoms.</title>
        <authorList>
            <person name="Roberts W.R."/>
            <person name="Alverson A.J."/>
        </authorList>
    </citation>
    <scope>NUCLEOTIDE SEQUENCE [LARGE SCALE GENOMIC DNA]</scope>
    <source>
        <strain evidence="5 6">AJA232-27</strain>
    </source>
</reference>
<name>A0ABD3M6W2_9STRA</name>
<dbReference type="InterPro" id="IPR050765">
    <property type="entry name" value="Riboflavin_Biosynth_HTPR"/>
</dbReference>
<protein>
    <recommendedName>
        <fullName evidence="4">Bacterial bifunctional deaminase-reductase C-terminal domain-containing protein</fullName>
    </recommendedName>
</protein>
<accession>A0ABD3M6W2</accession>
<evidence type="ECO:0000256" key="2">
    <source>
        <dbReference type="ARBA" id="ARBA00022857"/>
    </source>
</evidence>
<dbReference type="Proteomes" id="UP001530293">
    <property type="component" value="Unassembled WGS sequence"/>
</dbReference>
<keyword evidence="3" id="KW-0560">Oxidoreductase</keyword>
<evidence type="ECO:0000259" key="4">
    <source>
        <dbReference type="Pfam" id="PF01872"/>
    </source>
</evidence>
<evidence type="ECO:0000313" key="5">
    <source>
        <dbReference type="EMBL" id="KAL3759372.1"/>
    </source>
</evidence>
<evidence type="ECO:0000256" key="3">
    <source>
        <dbReference type="ARBA" id="ARBA00023002"/>
    </source>
</evidence>
<comment type="pathway">
    <text evidence="1">Cofactor biosynthesis; riboflavin biosynthesis.</text>
</comment>
<keyword evidence="2" id="KW-0521">NADP</keyword>
<proteinExistence type="predicted"/>
<gene>
    <name evidence="5" type="ORF">ACHAWU_000671</name>
</gene>
<evidence type="ECO:0000256" key="1">
    <source>
        <dbReference type="ARBA" id="ARBA00005104"/>
    </source>
</evidence>
<dbReference type="PANTHER" id="PTHR38011:SF7">
    <property type="entry name" value="2,5-DIAMINO-6-RIBOSYLAMINO-4(3H)-PYRIMIDINONE 5'-PHOSPHATE REDUCTASE"/>
    <property type="match status" value="1"/>
</dbReference>
<dbReference type="GO" id="GO:0016491">
    <property type="term" value="F:oxidoreductase activity"/>
    <property type="evidence" value="ECO:0007669"/>
    <property type="project" value="UniProtKB-KW"/>
</dbReference>
<organism evidence="5 6">
    <name type="scientific">Discostella pseudostelligera</name>
    <dbReference type="NCBI Taxonomy" id="259834"/>
    <lineage>
        <taxon>Eukaryota</taxon>
        <taxon>Sar</taxon>
        <taxon>Stramenopiles</taxon>
        <taxon>Ochrophyta</taxon>
        <taxon>Bacillariophyta</taxon>
        <taxon>Coscinodiscophyceae</taxon>
        <taxon>Thalassiosirophycidae</taxon>
        <taxon>Stephanodiscales</taxon>
        <taxon>Stephanodiscaceae</taxon>
        <taxon>Discostella</taxon>
    </lineage>
</organism>
<dbReference type="SUPFAM" id="SSF53597">
    <property type="entry name" value="Dihydrofolate reductase-like"/>
    <property type="match status" value="1"/>
</dbReference>
<keyword evidence="6" id="KW-1185">Reference proteome</keyword>
<dbReference type="EMBL" id="JALLBG020000200">
    <property type="protein sequence ID" value="KAL3759372.1"/>
    <property type="molecule type" value="Genomic_DNA"/>
</dbReference>
<evidence type="ECO:0000313" key="6">
    <source>
        <dbReference type="Proteomes" id="UP001530293"/>
    </source>
</evidence>